<dbReference type="InterPro" id="IPR021215">
    <property type="entry name" value="DUF2752"/>
</dbReference>
<feature type="transmembrane region" description="Helical" evidence="1">
    <location>
        <begin position="113"/>
        <end position="132"/>
    </location>
</feature>
<dbReference type="OrthoDB" id="5966662at2"/>
<reference evidence="3" key="1">
    <citation type="journal article" date="2017" name="Acta Aliment.">
        <title>Plant polysaccharide degrading enzyme system of Thermpbifida cellulosilytica TB100 revealed by de novo genome project data.</title>
        <authorList>
            <person name="Toth A."/>
            <person name="Baka E."/>
            <person name="Luzics S."/>
            <person name="Bata-Vidacs I."/>
            <person name="Nagy I."/>
            <person name="Balint B."/>
            <person name="Herceg R."/>
            <person name="Olasz F."/>
            <person name="Wilk T."/>
            <person name="Nagy T."/>
            <person name="Kriszt B."/>
            <person name="Nagy I."/>
            <person name="Kukolya J."/>
        </authorList>
    </citation>
    <scope>NUCLEOTIDE SEQUENCE [LARGE SCALE GENOMIC DNA]</scope>
    <source>
        <strain evidence="3">TB100</strain>
    </source>
</reference>
<feature type="transmembrane region" description="Helical" evidence="1">
    <location>
        <begin position="83"/>
        <end position="101"/>
    </location>
</feature>
<evidence type="ECO:0008006" key="4">
    <source>
        <dbReference type="Google" id="ProtNLM"/>
    </source>
</evidence>
<organism evidence="2 3">
    <name type="scientific">Thermobifida cellulosilytica TB100</name>
    <dbReference type="NCBI Taxonomy" id="665004"/>
    <lineage>
        <taxon>Bacteria</taxon>
        <taxon>Bacillati</taxon>
        <taxon>Actinomycetota</taxon>
        <taxon>Actinomycetes</taxon>
        <taxon>Streptosporangiales</taxon>
        <taxon>Nocardiopsidaceae</taxon>
        <taxon>Thermobifida</taxon>
    </lineage>
</organism>
<evidence type="ECO:0000313" key="3">
    <source>
        <dbReference type="Proteomes" id="UP000074382"/>
    </source>
</evidence>
<proteinExistence type="predicted"/>
<evidence type="ECO:0000313" key="2">
    <source>
        <dbReference type="EMBL" id="KUP98525.1"/>
    </source>
</evidence>
<dbReference type="EMBL" id="LGEM01000006">
    <property type="protein sequence ID" value="KUP98525.1"/>
    <property type="molecule type" value="Genomic_DNA"/>
</dbReference>
<evidence type="ECO:0000256" key="1">
    <source>
        <dbReference type="SAM" id="Phobius"/>
    </source>
</evidence>
<feature type="transmembrane region" description="Helical" evidence="1">
    <location>
        <begin position="17"/>
        <end position="37"/>
    </location>
</feature>
<dbReference type="Pfam" id="PF10825">
    <property type="entry name" value="DUF2752"/>
    <property type="match status" value="1"/>
</dbReference>
<gene>
    <name evidence="2" type="ORF">AC529_00840</name>
</gene>
<sequence length="152" mass="16342">MPGPRVPARPRRRLHPAAAPLALGFMGLTGAVVVHFVDPNEPGHYPVCVWLALTGTYCPGCGTTRALHALTHLDIVGAAQMNILLLAALPFLALGYLHWVYRSFRPSHRPPPPFPPFLAWAVPGIVVAFWILRNLPFGVLLAPGGVPAPILS</sequence>
<dbReference type="STRING" id="665004.AC529_00840"/>
<dbReference type="Proteomes" id="UP000074382">
    <property type="component" value="Unassembled WGS sequence"/>
</dbReference>
<keyword evidence="3" id="KW-1185">Reference proteome</keyword>
<protein>
    <recommendedName>
        <fullName evidence="4">DUF2752 domain-containing protein</fullName>
    </recommendedName>
</protein>
<accession>A0A147KMG9</accession>
<dbReference type="AlphaFoldDB" id="A0A147KMG9"/>
<keyword evidence="1" id="KW-0472">Membrane</keyword>
<keyword evidence="1" id="KW-1133">Transmembrane helix</keyword>
<keyword evidence="1" id="KW-0812">Transmembrane</keyword>
<comment type="caution">
    <text evidence="2">The sequence shown here is derived from an EMBL/GenBank/DDBJ whole genome shotgun (WGS) entry which is preliminary data.</text>
</comment>
<name>A0A147KMG9_THECS</name>
<dbReference type="PATRIC" id="fig|665004.4.peg.2985"/>